<dbReference type="PANTHER" id="PTHR43312">
    <property type="entry name" value="D-THREO-ALDOSE 1-DEHYDROGENASE"/>
    <property type="match status" value="1"/>
</dbReference>
<evidence type="ECO:0000259" key="1">
    <source>
        <dbReference type="Pfam" id="PF00248"/>
    </source>
</evidence>
<dbReference type="Proteomes" id="UP001501758">
    <property type="component" value="Unassembled WGS sequence"/>
</dbReference>
<comment type="caution">
    <text evidence="2">The sequence shown here is derived from an EMBL/GenBank/DDBJ whole genome shotgun (WGS) entry which is preliminary data.</text>
</comment>
<accession>A0ABN1IJZ4</accession>
<dbReference type="Pfam" id="PF00248">
    <property type="entry name" value="Aldo_ket_red"/>
    <property type="match status" value="1"/>
</dbReference>
<dbReference type="InterPro" id="IPR020471">
    <property type="entry name" value="AKR"/>
</dbReference>
<dbReference type="InterPro" id="IPR036812">
    <property type="entry name" value="NAD(P)_OxRdtase_dom_sf"/>
</dbReference>
<dbReference type="EMBL" id="BAAAGE010000001">
    <property type="protein sequence ID" value="GAA0715853.1"/>
    <property type="molecule type" value="Genomic_DNA"/>
</dbReference>
<dbReference type="InterPro" id="IPR023210">
    <property type="entry name" value="NADP_OxRdtase_dom"/>
</dbReference>
<protein>
    <submittedName>
        <fullName evidence="2">Aldo/keto reductase</fullName>
    </submittedName>
</protein>
<reference evidence="2 3" key="1">
    <citation type="journal article" date="2019" name="Int. J. Syst. Evol. Microbiol.">
        <title>The Global Catalogue of Microorganisms (GCM) 10K type strain sequencing project: providing services to taxonomists for standard genome sequencing and annotation.</title>
        <authorList>
            <consortium name="The Broad Institute Genomics Platform"/>
            <consortium name="The Broad Institute Genome Sequencing Center for Infectious Disease"/>
            <person name="Wu L."/>
            <person name="Ma J."/>
        </authorList>
    </citation>
    <scope>NUCLEOTIDE SEQUENCE [LARGE SCALE GENOMIC DNA]</scope>
    <source>
        <strain evidence="2 3">JCM 15974</strain>
    </source>
</reference>
<gene>
    <name evidence="2" type="primary">lolS</name>
    <name evidence="2" type="ORF">GCM10009430_10820</name>
</gene>
<evidence type="ECO:0000313" key="3">
    <source>
        <dbReference type="Proteomes" id="UP001501758"/>
    </source>
</evidence>
<feature type="domain" description="NADP-dependent oxidoreductase" evidence="1">
    <location>
        <begin position="7"/>
        <end position="257"/>
    </location>
</feature>
<dbReference type="CDD" id="cd19086">
    <property type="entry name" value="AKR_AKR11C1"/>
    <property type="match status" value="1"/>
</dbReference>
<name>A0ABN1IJZ4_9FLAO</name>
<proteinExistence type="predicted"/>
<dbReference type="PANTHER" id="PTHR43312:SF1">
    <property type="entry name" value="NADP-DEPENDENT OXIDOREDUCTASE DOMAIN-CONTAINING PROTEIN"/>
    <property type="match status" value="1"/>
</dbReference>
<sequence>MSLQENSADDIKLIQTAFDKGINYFDTADLYQNGENEILLGKAVKSFRDQIIIGTKVGNKLRENGEGWDWNPSKRYIIKAVEYSLKRLQTDYIDLYQLHGGTIDDPIDETIDAFETLIEQGKIRHYGISSIRPNVIRSYVQRSNITSVMMQYSLLDRRPEESCLELLLENNISVLARGTLAKGLLAGKSIKEYLDHSVLEVEQNLEKLKDVSNDNLSLKEAAIQFVLKHSAISSSVIGIRTKKQLLDCLETLKSPLFSDVTYQKLLNTISIHRYKNHR</sequence>
<evidence type="ECO:0000313" key="2">
    <source>
        <dbReference type="EMBL" id="GAA0715853.1"/>
    </source>
</evidence>
<dbReference type="Gene3D" id="3.20.20.100">
    <property type="entry name" value="NADP-dependent oxidoreductase domain"/>
    <property type="match status" value="1"/>
</dbReference>
<keyword evidence="3" id="KW-1185">Reference proteome</keyword>
<organism evidence="2 3">
    <name type="scientific">Aquimarina litoralis</name>
    <dbReference type="NCBI Taxonomy" id="584605"/>
    <lineage>
        <taxon>Bacteria</taxon>
        <taxon>Pseudomonadati</taxon>
        <taxon>Bacteroidota</taxon>
        <taxon>Flavobacteriia</taxon>
        <taxon>Flavobacteriales</taxon>
        <taxon>Flavobacteriaceae</taxon>
        <taxon>Aquimarina</taxon>
    </lineage>
</organism>
<dbReference type="SUPFAM" id="SSF51430">
    <property type="entry name" value="NAD(P)-linked oxidoreductase"/>
    <property type="match status" value="1"/>
</dbReference>
<dbReference type="PRINTS" id="PR00069">
    <property type="entry name" value="ALDKETRDTASE"/>
</dbReference>
<dbReference type="InterPro" id="IPR053135">
    <property type="entry name" value="AKR2_Oxidoreductase"/>
</dbReference>